<keyword evidence="5 7" id="KW-1133">Transmembrane helix</keyword>
<evidence type="ECO:0000256" key="4">
    <source>
        <dbReference type="ARBA" id="ARBA00022692"/>
    </source>
</evidence>
<keyword evidence="3" id="KW-1003">Cell membrane</keyword>
<evidence type="ECO:0000256" key="6">
    <source>
        <dbReference type="ARBA" id="ARBA00023136"/>
    </source>
</evidence>
<name>A0ABW4MX96_9CAUL</name>
<keyword evidence="4 7" id="KW-0812">Transmembrane</keyword>
<evidence type="ECO:0000256" key="1">
    <source>
        <dbReference type="ARBA" id="ARBA00004651"/>
    </source>
</evidence>
<keyword evidence="2" id="KW-0813">Transport</keyword>
<feature type="transmembrane region" description="Helical" evidence="7">
    <location>
        <begin position="349"/>
        <end position="373"/>
    </location>
</feature>
<evidence type="ECO:0000259" key="8">
    <source>
        <dbReference type="Pfam" id="PF02687"/>
    </source>
</evidence>
<dbReference type="InterPro" id="IPR003838">
    <property type="entry name" value="ABC3_permease_C"/>
</dbReference>
<accession>A0ABW4MX96</accession>
<evidence type="ECO:0000259" key="9">
    <source>
        <dbReference type="Pfam" id="PF12704"/>
    </source>
</evidence>
<feature type="transmembrane region" description="Helical" evidence="7">
    <location>
        <begin position="314"/>
        <end position="337"/>
    </location>
</feature>
<dbReference type="InterPro" id="IPR005891">
    <property type="entry name" value="DevC"/>
</dbReference>
<dbReference type="PANTHER" id="PTHR43738:SF1">
    <property type="entry name" value="HEMIN TRANSPORT SYSTEM PERMEASE PROTEIN HRTB-RELATED"/>
    <property type="match status" value="1"/>
</dbReference>
<comment type="subcellular location">
    <subcellularLocation>
        <location evidence="1">Cell membrane</location>
        <topology evidence="1">Multi-pass membrane protein</topology>
    </subcellularLocation>
</comment>
<proteinExistence type="predicted"/>
<dbReference type="EMBL" id="JBHUEY010000001">
    <property type="protein sequence ID" value="MFD1782212.1"/>
    <property type="molecule type" value="Genomic_DNA"/>
</dbReference>
<evidence type="ECO:0000256" key="5">
    <source>
        <dbReference type="ARBA" id="ARBA00022989"/>
    </source>
</evidence>
<dbReference type="PIRSF" id="PIRSF031773">
    <property type="entry name" value="DevC"/>
    <property type="match status" value="1"/>
</dbReference>
<sequence length="383" mass="40757">MSLALATLIYEWRRYMAAVIALAFSGLLILAQVGMFSGIVRSVTATIDRSRADVIILAPKAEALINGGNVGLPRRIQPQIYMHPEVVEVASFEGNGGMWMNQPKGEAKRVTQFVAIRMVDPRPGAVTLPVDYPESVRIALLEPYAVAIDETAQARLGVKLGDNASINGKTVKVRALLTGYADINQASVVMSRDSMRLLGFGVGAAGNARTGPLMVSLKDPAKADLVRDQLNARSGGAYRAWTRPELARANEEALMSEQIIGVMLGFSVFLGFLIGLGITSQTLRGAILANIKEFASLRALGVSMPSLRMVVLELSFWVGVVGLLATTVFTAGVTLLGRSAGLPMNYPPAAVIGVTVLLLFIALVSGLMALGVLKKSQPADLLR</sequence>
<gene>
    <name evidence="10" type="ORF">ACFSC0_02310</name>
</gene>
<dbReference type="Pfam" id="PF02687">
    <property type="entry name" value="FtsX"/>
    <property type="match status" value="1"/>
</dbReference>
<evidence type="ECO:0000313" key="11">
    <source>
        <dbReference type="Proteomes" id="UP001597237"/>
    </source>
</evidence>
<dbReference type="PANTHER" id="PTHR43738">
    <property type="entry name" value="ABC TRANSPORTER, MEMBRANE PROTEIN"/>
    <property type="match status" value="1"/>
</dbReference>
<evidence type="ECO:0000256" key="3">
    <source>
        <dbReference type="ARBA" id="ARBA00022475"/>
    </source>
</evidence>
<dbReference type="RefSeq" id="WP_377280961.1">
    <property type="nucleotide sequence ID" value="NZ_JBHRSI010000003.1"/>
</dbReference>
<keyword evidence="11" id="KW-1185">Reference proteome</keyword>
<comment type="caution">
    <text evidence="10">The sequence shown here is derived from an EMBL/GenBank/DDBJ whole genome shotgun (WGS) entry which is preliminary data.</text>
</comment>
<feature type="transmembrane region" description="Helical" evidence="7">
    <location>
        <begin position="259"/>
        <end position="278"/>
    </location>
</feature>
<protein>
    <submittedName>
        <fullName evidence="10">ABC transporter permease</fullName>
    </submittedName>
</protein>
<dbReference type="InterPro" id="IPR051125">
    <property type="entry name" value="ABC-4/HrtB_transporter"/>
</dbReference>
<reference evidence="11" key="1">
    <citation type="journal article" date="2019" name="Int. J. Syst. Evol. Microbiol.">
        <title>The Global Catalogue of Microorganisms (GCM) 10K type strain sequencing project: providing services to taxonomists for standard genome sequencing and annotation.</title>
        <authorList>
            <consortium name="The Broad Institute Genomics Platform"/>
            <consortium name="The Broad Institute Genome Sequencing Center for Infectious Disease"/>
            <person name="Wu L."/>
            <person name="Ma J."/>
        </authorList>
    </citation>
    <scope>NUCLEOTIDE SEQUENCE [LARGE SCALE GENOMIC DNA]</scope>
    <source>
        <strain evidence="11">DFY28</strain>
    </source>
</reference>
<evidence type="ECO:0000256" key="7">
    <source>
        <dbReference type="SAM" id="Phobius"/>
    </source>
</evidence>
<organism evidence="10 11">
    <name type="scientific">Phenylobacterium terrae</name>
    <dbReference type="NCBI Taxonomy" id="2665495"/>
    <lineage>
        <taxon>Bacteria</taxon>
        <taxon>Pseudomonadati</taxon>
        <taxon>Pseudomonadota</taxon>
        <taxon>Alphaproteobacteria</taxon>
        <taxon>Caulobacterales</taxon>
        <taxon>Caulobacteraceae</taxon>
        <taxon>Phenylobacterium</taxon>
    </lineage>
</organism>
<dbReference type="Pfam" id="PF12704">
    <property type="entry name" value="MacB_PCD"/>
    <property type="match status" value="1"/>
</dbReference>
<keyword evidence="6 7" id="KW-0472">Membrane</keyword>
<dbReference type="InterPro" id="IPR025857">
    <property type="entry name" value="MacB_PCD"/>
</dbReference>
<evidence type="ECO:0000256" key="2">
    <source>
        <dbReference type="ARBA" id="ARBA00022448"/>
    </source>
</evidence>
<feature type="domain" description="ABC3 transporter permease C-terminal" evidence="8">
    <location>
        <begin position="266"/>
        <end position="377"/>
    </location>
</feature>
<evidence type="ECO:0000313" key="10">
    <source>
        <dbReference type="EMBL" id="MFD1782212.1"/>
    </source>
</evidence>
<dbReference type="Proteomes" id="UP001597237">
    <property type="component" value="Unassembled WGS sequence"/>
</dbReference>
<feature type="domain" description="MacB-like periplasmic core" evidence="9">
    <location>
        <begin position="18"/>
        <end position="232"/>
    </location>
</feature>